<evidence type="ECO:0000313" key="3">
    <source>
        <dbReference type="Proteomes" id="UP001164653"/>
    </source>
</evidence>
<dbReference type="KEGG" id="dpf:ON006_18820"/>
<evidence type="ECO:0008006" key="4">
    <source>
        <dbReference type="Google" id="ProtNLM"/>
    </source>
</evidence>
<dbReference type="EMBL" id="CP112998">
    <property type="protein sequence ID" value="WAC09803.1"/>
    <property type="molecule type" value="Genomic_DNA"/>
</dbReference>
<reference evidence="2" key="1">
    <citation type="submission" date="2022-11" db="EMBL/GenBank/DDBJ databases">
        <title>Dyadobacter pollutisoli sp. nov., isolated from plastic dumped soil.</title>
        <authorList>
            <person name="Kim J.M."/>
            <person name="Kim K.R."/>
            <person name="Lee J.K."/>
            <person name="Hao L."/>
            <person name="Jeon C.O."/>
        </authorList>
    </citation>
    <scope>NUCLEOTIDE SEQUENCE</scope>
    <source>
        <strain evidence="2">U1</strain>
    </source>
</reference>
<feature type="transmembrane region" description="Helical" evidence="1">
    <location>
        <begin position="12"/>
        <end position="35"/>
    </location>
</feature>
<dbReference type="Proteomes" id="UP001164653">
    <property type="component" value="Chromosome"/>
</dbReference>
<proteinExistence type="predicted"/>
<keyword evidence="3" id="KW-1185">Reference proteome</keyword>
<keyword evidence="1" id="KW-0472">Membrane</keyword>
<organism evidence="2 3">
    <name type="scientific">Dyadobacter pollutisoli</name>
    <dbReference type="NCBI Taxonomy" id="2910158"/>
    <lineage>
        <taxon>Bacteria</taxon>
        <taxon>Pseudomonadati</taxon>
        <taxon>Bacteroidota</taxon>
        <taxon>Cytophagia</taxon>
        <taxon>Cytophagales</taxon>
        <taxon>Spirosomataceae</taxon>
        <taxon>Dyadobacter</taxon>
    </lineage>
</organism>
<keyword evidence="1" id="KW-0812">Transmembrane</keyword>
<dbReference type="RefSeq" id="WP_244820917.1">
    <property type="nucleotide sequence ID" value="NZ_CP112998.1"/>
</dbReference>
<keyword evidence="1" id="KW-1133">Transmembrane helix</keyword>
<gene>
    <name evidence="2" type="ORF">ON006_18820</name>
</gene>
<protein>
    <recommendedName>
        <fullName evidence="4">DUF1682 domain-containing protein</fullName>
    </recommendedName>
</protein>
<feature type="transmembrane region" description="Helical" evidence="1">
    <location>
        <begin position="47"/>
        <end position="65"/>
    </location>
</feature>
<evidence type="ECO:0000256" key="1">
    <source>
        <dbReference type="SAM" id="Phobius"/>
    </source>
</evidence>
<dbReference type="AlphaFoldDB" id="A0A9E8N5R9"/>
<sequence>MNHPHRYKMRFAMPVFAVLAALALGAIVRFLWNAILPALLNVNPISYWQSVGLLVLCRILFGNFGGSKGGGPRRWGNWEKFKDNDFGDQPFGPQWRNKWREMSAEDRIKFRQQMRNRCGKPPEDE</sequence>
<name>A0A9E8N5R9_9BACT</name>
<evidence type="ECO:0000313" key="2">
    <source>
        <dbReference type="EMBL" id="WAC09803.1"/>
    </source>
</evidence>
<accession>A0A9E8N5R9</accession>